<dbReference type="OrthoDB" id="5016237at2759"/>
<name>A0A8H4TD36_9HYPO</name>
<dbReference type="InterPro" id="IPR032675">
    <property type="entry name" value="LRR_dom_sf"/>
</dbReference>
<dbReference type="Proteomes" id="UP000622797">
    <property type="component" value="Unassembled WGS sequence"/>
</dbReference>
<keyword evidence="2" id="KW-1185">Reference proteome</keyword>
<dbReference type="SUPFAM" id="SSF52047">
    <property type="entry name" value="RNI-like"/>
    <property type="match status" value="1"/>
</dbReference>
<proteinExistence type="predicted"/>
<sequence length="396" mass="45581">METSSIINLMARPEFYTKIYINGPYEEAGNTRCIVDLLLRKPDILPLIHYLVLDEYDEGSYRQLLAFDMPNLRSIILQQGGYSTQRLDAETKKALNAHILAKPQLTNFSFRICLDGARMFHIPDAFKSRYEVTLEDIPLFYHPSITRLRIDFADLSVLGAPSVEPFPYENLELLDIEFSSYSPEVLRNILANTRSLKTIELKNNGERPTIDPQVLPQLLQTCQHSLKVLKLWWTRWSDVYKNGIFFSNFTALKFLLIPPKALFGPYDDDTDFVRVIKERVPPNLKILYLDGLTTDPAAPPREDGEETLSVVDHKLLQTVMNNLALLPYLRYLVWTGQGRIAEPRDLDILADQVGIVCSGVRDGYDMNPNIEWLDTIDSPEDIQKRAVLRERLYRDD</sequence>
<dbReference type="AlphaFoldDB" id="A0A8H4TD36"/>
<dbReference type="Gene3D" id="3.80.10.10">
    <property type="entry name" value="Ribonuclease Inhibitor"/>
    <property type="match status" value="1"/>
</dbReference>
<reference evidence="1" key="1">
    <citation type="journal article" date="2020" name="BMC Genomics">
        <title>Correction to: Identification and distribution of gene clusters required for synthesis of sphingolipid metabolism inhibitors in diverse species of the filamentous fungus Fusarium.</title>
        <authorList>
            <person name="Kim H.S."/>
            <person name="Lohmar J.M."/>
            <person name="Busman M."/>
            <person name="Brown D.W."/>
            <person name="Naumann T.A."/>
            <person name="Divon H.H."/>
            <person name="Lysoe E."/>
            <person name="Uhlig S."/>
            <person name="Proctor R.H."/>
        </authorList>
    </citation>
    <scope>NUCLEOTIDE SEQUENCE</scope>
    <source>
        <strain evidence="1">NRRL 20472</strain>
    </source>
</reference>
<organism evidence="1 2">
    <name type="scientific">Fusarium sarcochroum</name>
    <dbReference type="NCBI Taxonomy" id="1208366"/>
    <lineage>
        <taxon>Eukaryota</taxon>
        <taxon>Fungi</taxon>
        <taxon>Dikarya</taxon>
        <taxon>Ascomycota</taxon>
        <taxon>Pezizomycotina</taxon>
        <taxon>Sordariomycetes</taxon>
        <taxon>Hypocreomycetidae</taxon>
        <taxon>Hypocreales</taxon>
        <taxon>Nectriaceae</taxon>
        <taxon>Fusarium</taxon>
        <taxon>Fusarium lateritium species complex</taxon>
    </lineage>
</organism>
<dbReference type="EMBL" id="JABEXW010000780">
    <property type="protein sequence ID" value="KAF4955422.1"/>
    <property type="molecule type" value="Genomic_DNA"/>
</dbReference>
<accession>A0A8H4TD36</accession>
<comment type="caution">
    <text evidence="1">The sequence shown here is derived from an EMBL/GenBank/DDBJ whole genome shotgun (WGS) entry which is preliminary data.</text>
</comment>
<reference evidence="1" key="2">
    <citation type="submission" date="2020-05" db="EMBL/GenBank/DDBJ databases">
        <authorList>
            <person name="Kim H.-S."/>
            <person name="Proctor R.H."/>
            <person name="Brown D.W."/>
        </authorList>
    </citation>
    <scope>NUCLEOTIDE SEQUENCE</scope>
    <source>
        <strain evidence="1">NRRL 20472</strain>
    </source>
</reference>
<gene>
    <name evidence="1" type="ORF">FSARC_11854</name>
</gene>
<evidence type="ECO:0000313" key="2">
    <source>
        <dbReference type="Proteomes" id="UP000622797"/>
    </source>
</evidence>
<protein>
    <recommendedName>
        <fullName evidence="3">F-box domain-containing protein</fullName>
    </recommendedName>
</protein>
<evidence type="ECO:0008006" key="3">
    <source>
        <dbReference type="Google" id="ProtNLM"/>
    </source>
</evidence>
<evidence type="ECO:0000313" key="1">
    <source>
        <dbReference type="EMBL" id="KAF4955422.1"/>
    </source>
</evidence>